<protein>
    <submittedName>
        <fullName evidence="2">Uncharacterized protein</fullName>
    </submittedName>
</protein>
<reference evidence="2" key="1">
    <citation type="submission" date="2025-08" db="UniProtKB">
        <authorList>
            <consortium name="RefSeq"/>
        </authorList>
    </citation>
    <scope>IDENTIFICATION</scope>
    <source>
        <strain evidence="2">USDA-PBARC FA_bdor</strain>
        <tissue evidence="2">Whole organism</tissue>
    </source>
</reference>
<evidence type="ECO:0000313" key="2">
    <source>
        <dbReference type="RefSeq" id="XP_011303868.1"/>
    </source>
</evidence>
<dbReference type="Proteomes" id="UP000694866">
    <property type="component" value="Unplaced"/>
</dbReference>
<keyword evidence="1" id="KW-1185">Reference proteome</keyword>
<name>A0A9R1T726_9HYME</name>
<dbReference type="RefSeq" id="XP_011303868.1">
    <property type="nucleotide sequence ID" value="XM_011305566.1"/>
</dbReference>
<organism evidence="1 2">
    <name type="scientific">Fopius arisanus</name>
    <dbReference type="NCBI Taxonomy" id="64838"/>
    <lineage>
        <taxon>Eukaryota</taxon>
        <taxon>Metazoa</taxon>
        <taxon>Ecdysozoa</taxon>
        <taxon>Arthropoda</taxon>
        <taxon>Hexapoda</taxon>
        <taxon>Insecta</taxon>
        <taxon>Pterygota</taxon>
        <taxon>Neoptera</taxon>
        <taxon>Endopterygota</taxon>
        <taxon>Hymenoptera</taxon>
        <taxon>Apocrita</taxon>
        <taxon>Ichneumonoidea</taxon>
        <taxon>Braconidae</taxon>
        <taxon>Opiinae</taxon>
        <taxon>Fopius</taxon>
    </lineage>
</organism>
<accession>A0A9R1T726</accession>
<dbReference type="AlphaFoldDB" id="A0A9R1T726"/>
<gene>
    <name evidence="2" type="primary">LOC105267000</name>
</gene>
<dbReference type="KEGG" id="fas:105267000"/>
<sequence>MSSPHESKISKNNAFRKALFFLKESREILRKRYSIMYCFETNYTEEQRKRKVDAIENEKQTTILDENQRELNKKQRLAKAAKMKKIWQNKYDEKIKEQMNNQKEGQNEHQNEVTN</sequence>
<proteinExistence type="predicted"/>
<evidence type="ECO:0000313" key="1">
    <source>
        <dbReference type="Proteomes" id="UP000694866"/>
    </source>
</evidence>
<dbReference type="GeneID" id="105267000"/>